<reference evidence="1 2" key="1">
    <citation type="journal article" date="2015" name="Proc. Natl. Acad. Sci. U.S.A.">
        <title>The resurrection genome of Boea hygrometrica: A blueprint for survival of dehydration.</title>
        <authorList>
            <person name="Xiao L."/>
            <person name="Yang G."/>
            <person name="Zhang L."/>
            <person name="Yang X."/>
            <person name="Zhao S."/>
            <person name="Ji Z."/>
            <person name="Zhou Q."/>
            <person name="Hu M."/>
            <person name="Wang Y."/>
            <person name="Chen M."/>
            <person name="Xu Y."/>
            <person name="Jin H."/>
            <person name="Xiao X."/>
            <person name="Hu G."/>
            <person name="Bao F."/>
            <person name="Hu Y."/>
            <person name="Wan P."/>
            <person name="Li L."/>
            <person name="Deng X."/>
            <person name="Kuang T."/>
            <person name="Xiang C."/>
            <person name="Zhu J.K."/>
            <person name="Oliver M.J."/>
            <person name="He Y."/>
        </authorList>
    </citation>
    <scope>NUCLEOTIDE SEQUENCE [LARGE SCALE GENOMIC DNA]</scope>
    <source>
        <strain evidence="2">cv. XS01</strain>
    </source>
</reference>
<name>A0A2Z7A4G8_9LAMI</name>
<evidence type="ECO:0000313" key="2">
    <source>
        <dbReference type="Proteomes" id="UP000250235"/>
    </source>
</evidence>
<accession>A0A2Z7A4G8</accession>
<protein>
    <submittedName>
        <fullName evidence="1">Uncharacterized protein</fullName>
    </submittedName>
</protein>
<keyword evidence="2" id="KW-1185">Reference proteome</keyword>
<dbReference type="AlphaFoldDB" id="A0A2Z7A4G8"/>
<sequence length="125" mass="14027">MRDHHASPPGAWRRLARRWLMLESLVDVGGAPVARRSVRLCCDAARLVAPADRTKRRWLDALRDLAAAAGRGATRRWMHARWRGDAHYRAPPCALAAHVISDGGRRPVAAPASLRRCRNGWSEFF</sequence>
<organism evidence="1 2">
    <name type="scientific">Dorcoceras hygrometricum</name>
    <dbReference type="NCBI Taxonomy" id="472368"/>
    <lineage>
        <taxon>Eukaryota</taxon>
        <taxon>Viridiplantae</taxon>
        <taxon>Streptophyta</taxon>
        <taxon>Embryophyta</taxon>
        <taxon>Tracheophyta</taxon>
        <taxon>Spermatophyta</taxon>
        <taxon>Magnoliopsida</taxon>
        <taxon>eudicotyledons</taxon>
        <taxon>Gunneridae</taxon>
        <taxon>Pentapetalae</taxon>
        <taxon>asterids</taxon>
        <taxon>lamiids</taxon>
        <taxon>Lamiales</taxon>
        <taxon>Gesneriaceae</taxon>
        <taxon>Didymocarpoideae</taxon>
        <taxon>Trichosporeae</taxon>
        <taxon>Loxocarpinae</taxon>
        <taxon>Dorcoceras</taxon>
    </lineage>
</organism>
<gene>
    <name evidence="1" type="ORF">F511_29120</name>
</gene>
<dbReference type="Proteomes" id="UP000250235">
    <property type="component" value="Unassembled WGS sequence"/>
</dbReference>
<proteinExistence type="predicted"/>
<dbReference type="EMBL" id="KV019053">
    <property type="protein sequence ID" value="KZV16434.1"/>
    <property type="molecule type" value="Genomic_DNA"/>
</dbReference>
<evidence type="ECO:0000313" key="1">
    <source>
        <dbReference type="EMBL" id="KZV16434.1"/>
    </source>
</evidence>